<reference evidence="2" key="1">
    <citation type="submission" date="2016-09" db="EMBL/GenBank/DDBJ databases">
        <authorList>
            <person name="Varghese N."/>
            <person name="Submissions S."/>
        </authorList>
    </citation>
    <scope>NUCLEOTIDE SEQUENCE [LARGE SCALE GENOMIC DNA]</scope>
    <source>
        <strain evidence="2">ANC 4466</strain>
    </source>
</reference>
<evidence type="ECO:0000313" key="2">
    <source>
        <dbReference type="Proteomes" id="UP000219042"/>
    </source>
</evidence>
<name>A0A240E583_9GAMM</name>
<protein>
    <submittedName>
        <fullName evidence="1">Iron-containing redox enzyme</fullName>
    </submittedName>
</protein>
<dbReference type="SMART" id="SM01236">
    <property type="entry name" value="Haem_oxygenase_2"/>
    <property type="match status" value="1"/>
</dbReference>
<dbReference type="InterPro" id="IPR016084">
    <property type="entry name" value="Haem_Oase-like_multi-hlx"/>
</dbReference>
<organism evidence="1 2">
    <name type="scientific">Acinetobacter puyangensis</name>
    <dbReference type="NCBI Taxonomy" id="1096779"/>
    <lineage>
        <taxon>Bacteria</taxon>
        <taxon>Pseudomonadati</taxon>
        <taxon>Pseudomonadota</taxon>
        <taxon>Gammaproteobacteria</taxon>
        <taxon>Moraxellales</taxon>
        <taxon>Moraxellaceae</taxon>
        <taxon>Acinetobacter</taxon>
    </lineage>
</organism>
<keyword evidence="2" id="KW-1185">Reference proteome</keyword>
<dbReference type="AlphaFoldDB" id="A0A240E583"/>
<proteinExistence type="predicted"/>
<dbReference type="EMBL" id="OANT01000001">
    <property type="protein sequence ID" value="SNX43752.1"/>
    <property type="molecule type" value="Genomic_DNA"/>
</dbReference>
<dbReference type="Pfam" id="PF14518">
    <property type="entry name" value="Haem_oxygenas_2"/>
    <property type="match status" value="1"/>
</dbReference>
<dbReference type="Gene3D" id="1.20.910.10">
    <property type="entry name" value="Heme oxygenase-like"/>
    <property type="match status" value="1"/>
</dbReference>
<evidence type="ECO:0000313" key="1">
    <source>
        <dbReference type="EMBL" id="SNX43752.1"/>
    </source>
</evidence>
<dbReference type="OrthoDB" id="6635957at2"/>
<dbReference type="RefSeq" id="WP_097078005.1">
    <property type="nucleotide sequence ID" value="NZ_BAABHT010000020.1"/>
</dbReference>
<gene>
    <name evidence="1" type="ORF">SAMN05421731_101796</name>
</gene>
<accession>A0A240E583</accession>
<dbReference type="Proteomes" id="UP000219042">
    <property type="component" value="Unassembled WGS sequence"/>
</dbReference>
<sequence length="467" mass="54866">MPTIAKERLLKLLREVPENYYELVNFFLDGDISIEDKNIKSKSFLLRELDKVNMKNLQFPSLDQLRTWFEQENKVTREAYQNYLGMRKDGGKRQYFTNTGQAFEFLTKIAPLKQVDGAWLYSAVNYWNNEDLHDLILIYLEELGTGKATANHVCLYHHLLKCLGLDEWNLYLEDEYYQQAAIQLALGYAPAEFLPEIMGYNLEYEQLPLHLLITNFELAELGIDSSYFNLHITIDNLDNGHADRSIKMVEKFASKYEDQESFYQKLKQGYALNQLGIGSTQIIRELNLNNFVHKILKKKAVTGSLIHNNKCIFHYKTVNEWLSSPEQVELFIEYLAESEWIKFGSDPEESRFWRLIHSESGRMFGVFNLAERQIIYDWIRGDFPSRFRTLSHQHTAHHLHEMSTFSFDYFSQLEHDKRQSIINHSPDISCKMAQLIPYLAPHAHHQKMGLWSAQVYTTLLFPHLIQL</sequence>